<feature type="domain" description="Polysaccharide lyase family 8 central" evidence="6">
    <location>
        <begin position="407"/>
        <end position="653"/>
    </location>
</feature>
<dbReference type="InterPro" id="IPR012970">
    <property type="entry name" value="Lyase_8_alpha_N"/>
</dbReference>
<feature type="compositionally biased region" description="Basic residues" evidence="4">
    <location>
        <begin position="808"/>
        <end position="824"/>
    </location>
</feature>
<keyword evidence="3 9" id="KW-0456">Lyase</keyword>
<dbReference type="SUPFAM" id="SSF49863">
    <property type="entry name" value="Hyaluronate lyase-like, C-terminal domain"/>
    <property type="match status" value="1"/>
</dbReference>
<keyword evidence="5" id="KW-1133">Transmembrane helix</keyword>
<dbReference type="AlphaFoldDB" id="A0AA86U8P6"/>
<dbReference type="InterPro" id="IPR011071">
    <property type="entry name" value="Lyase_8-like_C"/>
</dbReference>
<dbReference type="InterPro" id="IPR008929">
    <property type="entry name" value="Chondroitin_lyas"/>
</dbReference>
<evidence type="ECO:0000256" key="3">
    <source>
        <dbReference type="ARBA" id="ARBA00023239"/>
    </source>
</evidence>
<evidence type="ECO:0000256" key="2">
    <source>
        <dbReference type="ARBA" id="ARBA00022729"/>
    </source>
</evidence>
<reference evidence="9" key="1">
    <citation type="submission" date="2023-06" db="EMBL/GenBank/DDBJ databases">
        <authorList>
            <person name="Kurt Z."/>
        </authorList>
    </citation>
    <scope>NUCLEOTIDE SEQUENCE</scope>
</reference>
<evidence type="ECO:0000259" key="7">
    <source>
        <dbReference type="Pfam" id="PF02884"/>
    </source>
</evidence>
<dbReference type="InterPro" id="IPR038970">
    <property type="entry name" value="Lyase_8"/>
</dbReference>
<keyword evidence="5" id="KW-0812">Transmembrane</keyword>
<evidence type="ECO:0000313" key="10">
    <source>
        <dbReference type="EMBL" id="CAL6097820.1"/>
    </source>
</evidence>
<evidence type="ECO:0000259" key="8">
    <source>
        <dbReference type="Pfam" id="PF08124"/>
    </source>
</evidence>
<dbReference type="EMBL" id="CAXDID020000503">
    <property type="protein sequence ID" value="CAL6097820.1"/>
    <property type="molecule type" value="Genomic_DNA"/>
</dbReference>
<proteinExistence type="inferred from homology"/>
<dbReference type="GO" id="GO:0030246">
    <property type="term" value="F:carbohydrate binding"/>
    <property type="evidence" value="ECO:0007669"/>
    <property type="project" value="InterPro"/>
</dbReference>
<reference evidence="10 11" key="2">
    <citation type="submission" date="2024-07" db="EMBL/GenBank/DDBJ databases">
        <authorList>
            <person name="Akdeniz Z."/>
        </authorList>
    </citation>
    <scope>NUCLEOTIDE SEQUENCE [LARGE SCALE GENOMIC DNA]</scope>
</reference>
<evidence type="ECO:0000313" key="9">
    <source>
        <dbReference type="EMBL" id="CAI9941787.1"/>
    </source>
</evidence>
<evidence type="ECO:0000313" key="11">
    <source>
        <dbReference type="Proteomes" id="UP001642409"/>
    </source>
</evidence>
<dbReference type="Gene3D" id="2.70.98.10">
    <property type="match status" value="1"/>
</dbReference>
<dbReference type="InterPro" id="IPR014718">
    <property type="entry name" value="GH-type_carb-bd"/>
</dbReference>
<dbReference type="GO" id="GO:0005576">
    <property type="term" value="C:extracellular region"/>
    <property type="evidence" value="ECO:0007669"/>
    <property type="project" value="InterPro"/>
</dbReference>
<feature type="transmembrane region" description="Helical" evidence="5">
    <location>
        <begin position="777"/>
        <end position="798"/>
    </location>
</feature>
<dbReference type="GO" id="GO:0016837">
    <property type="term" value="F:carbon-oxygen lyase activity, acting on polysaccharides"/>
    <property type="evidence" value="ECO:0007669"/>
    <property type="project" value="UniProtKB-ARBA"/>
</dbReference>
<keyword evidence="5" id="KW-0472">Membrane</keyword>
<evidence type="ECO:0000256" key="1">
    <source>
        <dbReference type="ARBA" id="ARBA00006699"/>
    </source>
</evidence>
<dbReference type="Pfam" id="PF02884">
    <property type="entry name" value="Lyase_8_C"/>
    <property type="match status" value="1"/>
</dbReference>
<sequence>MIFFYSLSITQQQIQDMDQIIRNKQELMTENKLNVVSNPWAIPSRQDKATSLINSMIRTNGRTYLWNQWKNIEQGAQLLQTVNCLQQIATAYAVIPYYNTTSKDDYPNIHYKNITTLNIITSALDYIFSTYYKADLVTVLPPLSGTGVQGWWDWQIGITEALNNIIILIFDGITQNQISQFAASSRRFLPNSTMFGYLAGTNASPNPSTGGNLVDTSRICFLRGLITKNITEADLAFHGLDHIMDFVTTSDGFYKDYSFIQHETTVASASYGLVVFSGLTDIIVILNGSAMYHYSKTSIQNIFDFILNAEMPLLYNGQMMNMVNGRGVSRNEQEYRNGAEFIRLLTVLSECAPSSQIQLQMHKLIKHHVNKAKPFADFTSQPQFAHDTILRILKNTSIPDFQPEFLHKRFSSMARVVHRRENFAFALSMHSYKVGDYESFSIENLHGWYGGDGAEYMYSNYQKQYVDYFPSVNPYLLQGTTELTSHRNDGDVDGVRNYQMSNATFVGGTDLNGIGVVGMEFYNYNYKLGGFRSWFMFDQSVMIIANYSSTENYRSTFLNRILGSLDQKVFIDSKMITNDLKSYTCTKLFVQGTGVNDSIGIIFLKPTQIFIQKELRTGDWNQIGVDSGAVQRNYVTGYVEKTNSFLELQYVIVFGCNQTEFDLKQNDYHVVSQNSSMHIIKHTENNVTYEAANIFNLTAGQSVSINNFKINSNASVLIRTADKVQISISDPTQKQTALNFTHNDQEQILDVKGAAGASLVFEYQLNNKQNKCGTGCAIGIGIGVTIVILLMIIFGIILHKAKITSKQKSVNKPKQVKKPQHMHKTGSDPIF</sequence>
<dbReference type="Pfam" id="PF02278">
    <property type="entry name" value="Lyase_8"/>
    <property type="match status" value="1"/>
</dbReference>
<dbReference type="Proteomes" id="UP001642409">
    <property type="component" value="Unassembled WGS sequence"/>
</dbReference>
<protein>
    <submittedName>
        <fullName evidence="9">Polysaccharide lyase 8 family protein</fullName>
    </submittedName>
    <submittedName>
        <fullName evidence="10">Polysaccharide_lyase 8 family protein</fullName>
    </submittedName>
</protein>
<dbReference type="Gene3D" id="2.60.220.10">
    <property type="entry name" value="Polysaccharide lyase family 8-like, C-terminal"/>
    <property type="match status" value="1"/>
</dbReference>
<evidence type="ECO:0000256" key="5">
    <source>
        <dbReference type="SAM" id="Phobius"/>
    </source>
</evidence>
<feature type="region of interest" description="Disordered" evidence="4">
    <location>
        <begin position="808"/>
        <end position="831"/>
    </location>
</feature>
<organism evidence="9">
    <name type="scientific">Hexamita inflata</name>
    <dbReference type="NCBI Taxonomy" id="28002"/>
    <lineage>
        <taxon>Eukaryota</taxon>
        <taxon>Metamonada</taxon>
        <taxon>Diplomonadida</taxon>
        <taxon>Hexamitidae</taxon>
        <taxon>Hexamitinae</taxon>
        <taxon>Hexamita</taxon>
    </lineage>
</organism>
<comment type="similarity">
    <text evidence="1">Belongs to the polysaccharide lyase 8 family.</text>
</comment>
<keyword evidence="11" id="KW-1185">Reference proteome</keyword>
<gene>
    <name evidence="9" type="ORF">HINF_LOCUS29432</name>
    <name evidence="10" type="ORF">HINF_LOCUS69315</name>
</gene>
<dbReference type="Gene3D" id="1.50.10.100">
    <property type="entry name" value="Chondroitin AC/alginate lyase"/>
    <property type="match status" value="1"/>
</dbReference>
<dbReference type="GO" id="GO:0005975">
    <property type="term" value="P:carbohydrate metabolic process"/>
    <property type="evidence" value="ECO:0007669"/>
    <property type="project" value="InterPro"/>
</dbReference>
<evidence type="ECO:0000256" key="4">
    <source>
        <dbReference type="SAM" id="MobiDB-lite"/>
    </source>
</evidence>
<feature type="domain" description="Polysaccharide lyase family 8 C-terminal" evidence="7">
    <location>
        <begin position="669"/>
        <end position="738"/>
    </location>
</feature>
<name>A0AA86U8P6_9EUKA</name>
<dbReference type="PANTHER" id="PTHR38481:SF1">
    <property type="entry name" value="HYALURONATE LYASE"/>
    <property type="match status" value="1"/>
</dbReference>
<feature type="domain" description="Polysaccharide lyase 8 N-terminal alpha-helical" evidence="8">
    <location>
        <begin position="46"/>
        <end position="366"/>
    </location>
</feature>
<keyword evidence="2" id="KW-0732">Signal</keyword>
<dbReference type="SUPFAM" id="SSF48230">
    <property type="entry name" value="Chondroitin AC/alginate lyase"/>
    <property type="match status" value="1"/>
</dbReference>
<dbReference type="PANTHER" id="PTHR38481">
    <property type="entry name" value="HYALURONATE LYASE"/>
    <property type="match status" value="1"/>
</dbReference>
<dbReference type="Pfam" id="PF08124">
    <property type="entry name" value="Lyase_8_N"/>
    <property type="match status" value="1"/>
</dbReference>
<dbReference type="SUPFAM" id="SSF74650">
    <property type="entry name" value="Galactose mutarotase-like"/>
    <property type="match status" value="1"/>
</dbReference>
<dbReference type="InterPro" id="IPR003159">
    <property type="entry name" value="Lyase_8_central_dom"/>
</dbReference>
<accession>A0AA86U8P6</accession>
<comment type="caution">
    <text evidence="9">The sequence shown here is derived from an EMBL/GenBank/DDBJ whole genome shotgun (WGS) entry which is preliminary data.</text>
</comment>
<evidence type="ECO:0000259" key="6">
    <source>
        <dbReference type="Pfam" id="PF02278"/>
    </source>
</evidence>
<dbReference type="InterPro" id="IPR011013">
    <property type="entry name" value="Gal_mutarotase_sf_dom"/>
</dbReference>
<dbReference type="InterPro" id="IPR004103">
    <property type="entry name" value="Lyase_8_C"/>
</dbReference>
<dbReference type="EMBL" id="CATOUU010000696">
    <property type="protein sequence ID" value="CAI9941787.1"/>
    <property type="molecule type" value="Genomic_DNA"/>
</dbReference>